<evidence type="ECO:0000259" key="14">
    <source>
        <dbReference type="Pfam" id="PF20260"/>
    </source>
</evidence>
<comment type="subcellular location">
    <subcellularLocation>
        <location evidence="1 12">Cytoplasm</location>
    </subcellularLocation>
</comment>
<evidence type="ECO:0000259" key="13">
    <source>
        <dbReference type="Pfam" id="PF04452"/>
    </source>
</evidence>
<dbReference type="NCBIfam" id="TIGR00046">
    <property type="entry name" value="RsmE family RNA methyltransferase"/>
    <property type="match status" value="1"/>
</dbReference>
<dbReference type="EMBL" id="CP063213">
    <property type="protein sequence ID" value="QOR44806.1"/>
    <property type="molecule type" value="Genomic_DNA"/>
</dbReference>
<feature type="domain" description="Ribosomal RNA small subunit methyltransferase E methyltransferase" evidence="13">
    <location>
        <begin position="76"/>
        <end position="236"/>
    </location>
</feature>
<gene>
    <name evidence="15" type="ORF">INS88_05740</name>
</gene>
<dbReference type="AlphaFoldDB" id="A0A7M1QSI0"/>
<dbReference type="InterPro" id="IPR029026">
    <property type="entry name" value="tRNA_m1G_MTases_N"/>
</dbReference>
<dbReference type="Proteomes" id="UP000595053">
    <property type="component" value="Chromosome"/>
</dbReference>
<name>A0A7M1QSI0_9ACTO</name>
<dbReference type="InterPro" id="IPR006700">
    <property type="entry name" value="RsmE"/>
</dbReference>
<protein>
    <recommendedName>
        <fullName evidence="4 12">Ribosomal RNA small subunit methyltransferase E</fullName>
        <ecNumber evidence="3 12">2.1.1.193</ecNumber>
    </recommendedName>
</protein>
<evidence type="ECO:0000313" key="15">
    <source>
        <dbReference type="EMBL" id="QOR44806.1"/>
    </source>
</evidence>
<dbReference type="InterPro" id="IPR015947">
    <property type="entry name" value="PUA-like_sf"/>
</dbReference>
<dbReference type="PANTHER" id="PTHR30027:SF3">
    <property type="entry name" value="16S RRNA (URACIL(1498)-N(3))-METHYLTRANSFERASE"/>
    <property type="match status" value="1"/>
</dbReference>
<comment type="catalytic activity">
    <reaction evidence="11 12">
        <text>uridine(1498) in 16S rRNA + S-adenosyl-L-methionine = N(3)-methyluridine(1498) in 16S rRNA + S-adenosyl-L-homocysteine + H(+)</text>
        <dbReference type="Rhea" id="RHEA:42920"/>
        <dbReference type="Rhea" id="RHEA-COMP:10283"/>
        <dbReference type="Rhea" id="RHEA-COMP:10284"/>
        <dbReference type="ChEBI" id="CHEBI:15378"/>
        <dbReference type="ChEBI" id="CHEBI:57856"/>
        <dbReference type="ChEBI" id="CHEBI:59789"/>
        <dbReference type="ChEBI" id="CHEBI:65315"/>
        <dbReference type="ChEBI" id="CHEBI:74502"/>
        <dbReference type="EC" id="2.1.1.193"/>
    </reaction>
</comment>
<evidence type="ECO:0000256" key="6">
    <source>
        <dbReference type="ARBA" id="ARBA00022552"/>
    </source>
</evidence>
<dbReference type="PANTHER" id="PTHR30027">
    <property type="entry name" value="RIBOSOMAL RNA SMALL SUBUNIT METHYLTRANSFERASE E"/>
    <property type="match status" value="1"/>
</dbReference>
<dbReference type="GO" id="GO:0070475">
    <property type="term" value="P:rRNA base methylation"/>
    <property type="evidence" value="ECO:0007669"/>
    <property type="project" value="TreeGrafter"/>
</dbReference>
<dbReference type="InterPro" id="IPR046887">
    <property type="entry name" value="RsmE_PUA-like"/>
</dbReference>
<evidence type="ECO:0000256" key="7">
    <source>
        <dbReference type="ARBA" id="ARBA00022603"/>
    </source>
</evidence>
<dbReference type="InterPro" id="IPR029028">
    <property type="entry name" value="Alpha/beta_knot_MTases"/>
</dbReference>
<comment type="similarity">
    <text evidence="2 12">Belongs to the RNA methyltransferase RsmE family.</text>
</comment>
<evidence type="ECO:0000313" key="16">
    <source>
        <dbReference type="Proteomes" id="UP000595053"/>
    </source>
</evidence>
<dbReference type="CDD" id="cd18084">
    <property type="entry name" value="RsmE-like"/>
    <property type="match status" value="1"/>
</dbReference>
<evidence type="ECO:0000256" key="9">
    <source>
        <dbReference type="ARBA" id="ARBA00022691"/>
    </source>
</evidence>
<evidence type="ECO:0000256" key="11">
    <source>
        <dbReference type="ARBA" id="ARBA00047944"/>
    </source>
</evidence>
<dbReference type="PIRSF" id="PIRSF015601">
    <property type="entry name" value="MTase_slr0722"/>
    <property type="match status" value="1"/>
</dbReference>
<reference evidence="15 16" key="1">
    <citation type="submission" date="2020-10" db="EMBL/GenBank/DDBJ databases">
        <title>Trueperella pecoris sp. nov. isolated from bovine and porcine specimens.</title>
        <authorList>
            <person name="Schoenecker L."/>
            <person name="Schnydrig P."/>
            <person name="Brodard I."/>
            <person name="Thomann A."/>
            <person name="Hemphill A."/>
            <person name="Rodriguez-Campos S."/>
            <person name="Perreten V."/>
            <person name="Jores J."/>
            <person name="Kittl S."/>
        </authorList>
    </citation>
    <scope>NUCLEOTIDE SEQUENCE [LARGE SCALE GENOMIC DNA]</scope>
    <source>
        <strain evidence="15 16">15A0121</strain>
    </source>
</reference>
<comment type="function">
    <text evidence="10 12">Specifically methylates the N3 position of the uracil ring of uridine 1498 (m3U1498) in 16S rRNA. Acts on the fully assembled 30S ribosomal subunit.</text>
</comment>
<dbReference type="Pfam" id="PF04452">
    <property type="entry name" value="Methyltrans_RNA"/>
    <property type="match status" value="1"/>
</dbReference>
<keyword evidence="16" id="KW-1185">Reference proteome</keyword>
<dbReference type="GO" id="GO:0005737">
    <property type="term" value="C:cytoplasm"/>
    <property type="evidence" value="ECO:0007669"/>
    <property type="project" value="UniProtKB-SubCell"/>
</dbReference>
<evidence type="ECO:0000256" key="1">
    <source>
        <dbReference type="ARBA" id="ARBA00004496"/>
    </source>
</evidence>
<dbReference type="Gene3D" id="3.40.1280.10">
    <property type="match status" value="1"/>
</dbReference>
<keyword evidence="8 12" id="KW-0808">Transferase</keyword>
<dbReference type="SUPFAM" id="SSF75217">
    <property type="entry name" value="alpha/beta knot"/>
    <property type="match status" value="1"/>
</dbReference>
<dbReference type="RefSeq" id="WP_197550635.1">
    <property type="nucleotide sequence ID" value="NZ_CP063213.1"/>
</dbReference>
<proteinExistence type="inferred from homology"/>
<evidence type="ECO:0000256" key="4">
    <source>
        <dbReference type="ARBA" id="ARBA00013673"/>
    </source>
</evidence>
<evidence type="ECO:0000256" key="5">
    <source>
        <dbReference type="ARBA" id="ARBA00022490"/>
    </source>
</evidence>
<keyword evidence="7 12" id="KW-0489">Methyltransferase</keyword>
<evidence type="ECO:0000256" key="10">
    <source>
        <dbReference type="ARBA" id="ARBA00025699"/>
    </source>
</evidence>
<sequence length="241" mass="26082">MTRPTYIDPDLVDAERIVLGGSEGRHAATVRRTKVGEQIDVVDGRGLRVTIEVESVTKSEVVGRRLGCVREDARDPHLTLVQALAKGGRDEQAIETCTEFGVDAFIPWMSERTIVRWNDRAKADKGRAKLADTAWAAAKQSRRAYVPQVRPAVTSKELASIIADFDGTVLVCHEEATSPLPHLMPLAGHVMLIVGPEGGISPQEIEAFEGAGARTILLGQHVLRSASAGAWATAVIRAYSR</sequence>
<evidence type="ECO:0000256" key="8">
    <source>
        <dbReference type="ARBA" id="ARBA00022679"/>
    </source>
</evidence>
<evidence type="ECO:0000256" key="2">
    <source>
        <dbReference type="ARBA" id="ARBA00005528"/>
    </source>
</evidence>
<organism evidence="15 16">
    <name type="scientific">Trueperella pecoris</name>
    <dbReference type="NCBI Taxonomy" id="2733571"/>
    <lineage>
        <taxon>Bacteria</taxon>
        <taxon>Bacillati</taxon>
        <taxon>Actinomycetota</taxon>
        <taxon>Actinomycetes</taxon>
        <taxon>Actinomycetales</taxon>
        <taxon>Actinomycetaceae</taxon>
        <taxon>Trueperella</taxon>
    </lineage>
</organism>
<dbReference type="NCBIfam" id="NF008693">
    <property type="entry name" value="PRK11713.2-3"/>
    <property type="match status" value="1"/>
</dbReference>
<dbReference type="Gene3D" id="2.40.240.20">
    <property type="entry name" value="Hypothetical PUA domain-like, domain 1"/>
    <property type="match status" value="1"/>
</dbReference>
<evidence type="ECO:0000256" key="12">
    <source>
        <dbReference type="PIRNR" id="PIRNR015601"/>
    </source>
</evidence>
<dbReference type="GO" id="GO:0070042">
    <property type="term" value="F:rRNA (uridine-N3-)-methyltransferase activity"/>
    <property type="evidence" value="ECO:0007669"/>
    <property type="project" value="TreeGrafter"/>
</dbReference>
<feature type="domain" description="Ribosomal RNA small subunit methyltransferase E PUA-like" evidence="14">
    <location>
        <begin position="19"/>
        <end position="62"/>
    </location>
</feature>
<evidence type="ECO:0000256" key="3">
    <source>
        <dbReference type="ARBA" id="ARBA00012328"/>
    </source>
</evidence>
<keyword evidence="9 12" id="KW-0949">S-adenosyl-L-methionine</keyword>
<accession>A0A7M1QSI0</accession>
<dbReference type="EC" id="2.1.1.193" evidence="3 12"/>
<dbReference type="SUPFAM" id="SSF88697">
    <property type="entry name" value="PUA domain-like"/>
    <property type="match status" value="1"/>
</dbReference>
<keyword evidence="5 12" id="KW-0963">Cytoplasm</keyword>
<dbReference type="Pfam" id="PF20260">
    <property type="entry name" value="PUA_4"/>
    <property type="match status" value="1"/>
</dbReference>
<keyword evidence="6 12" id="KW-0698">rRNA processing</keyword>
<dbReference type="InterPro" id="IPR046886">
    <property type="entry name" value="RsmE_MTase_dom"/>
</dbReference>